<evidence type="ECO:0000256" key="1">
    <source>
        <dbReference type="SAM" id="Phobius"/>
    </source>
</evidence>
<proteinExistence type="predicted"/>
<evidence type="ECO:0000313" key="3">
    <source>
        <dbReference type="EMBL" id="VYS98785.1"/>
    </source>
</evidence>
<accession>A0A6N2T4P8</accession>
<dbReference type="InterPro" id="IPR033782">
    <property type="entry name" value="DUF5301"/>
</dbReference>
<name>A0A6N2T4P8_9FIRM</name>
<gene>
    <name evidence="3" type="ORF">CNLFYP112_01559</name>
</gene>
<evidence type="ECO:0000259" key="2">
    <source>
        <dbReference type="Pfam" id="PF17225"/>
    </source>
</evidence>
<dbReference type="Pfam" id="PF17225">
    <property type="entry name" value="DUF5301"/>
    <property type="match status" value="1"/>
</dbReference>
<dbReference type="AlphaFoldDB" id="A0A6N2T4P8"/>
<keyword evidence="1" id="KW-0812">Transmembrane</keyword>
<sequence>MIFKQWYDNKNFIVPLNLDMERTKDMKKKYIIIITIILLGVISFFYYEKMHTETFLNLPKAKEVASIQIKNEIENRQCNQEEINMLLQELSEYKLTNKKSVQDIPLTDKFSTIIITLRDSSSITLYKYQDDGHKMIEIPYQGIYQSGIQ</sequence>
<dbReference type="Gene3D" id="2.60.40.4250">
    <property type="match status" value="1"/>
</dbReference>
<organism evidence="3">
    <name type="scientific">[Clostridium] nexile</name>
    <dbReference type="NCBI Taxonomy" id="29361"/>
    <lineage>
        <taxon>Bacteria</taxon>
        <taxon>Bacillati</taxon>
        <taxon>Bacillota</taxon>
        <taxon>Clostridia</taxon>
        <taxon>Lachnospirales</taxon>
        <taxon>Lachnospiraceae</taxon>
        <taxon>Tyzzerella</taxon>
    </lineage>
</organism>
<feature type="transmembrane region" description="Helical" evidence="1">
    <location>
        <begin position="30"/>
        <end position="47"/>
    </location>
</feature>
<keyword evidence="1" id="KW-1133">Transmembrane helix</keyword>
<reference evidence="3" key="1">
    <citation type="submission" date="2019-11" db="EMBL/GenBank/DDBJ databases">
        <authorList>
            <person name="Feng L."/>
        </authorList>
    </citation>
    <scope>NUCLEOTIDE SEQUENCE</scope>
    <source>
        <strain evidence="3">CnexileLFYP112</strain>
    </source>
</reference>
<dbReference type="EMBL" id="CACRTG010000009">
    <property type="protein sequence ID" value="VYS98785.1"/>
    <property type="molecule type" value="Genomic_DNA"/>
</dbReference>
<feature type="domain" description="DUF5301" evidence="2">
    <location>
        <begin position="56"/>
        <end position="145"/>
    </location>
</feature>
<keyword evidence="1" id="KW-0472">Membrane</keyword>
<protein>
    <recommendedName>
        <fullName evidence="2">DUF5301 domain-containing protein</fullName>
    </recommendedName>
</protein>